<evidence type="ECO:0000256" key="3">
    <source>
        <dbReference type="ARBA" id="ARBA00022448"/>
    </source>
</evidence>
<comment type="similarity">
    <text evidence="2 12">Belongs to the cytochrome ubiquinol oxidase subunit 1 family.</text>
</comment>
<feature type="compositionally biased region" description="Acidic residues" evidence="13">
    <location>
        <begin position="484"/>
        <end position="497"/>
    </location>
</feature>
<feature type="transmembrane region" description="Helical" evidence="12">
    <location>
        <begin position="326"/>
        <end position="350"/>
    </location>
</feature>
<keyword evidence="3 12" id="KW-0813">Transport</keyword>
<keyword evidence="9 12" id="KW-1133">Transmembrane helix</keyword>
<evidence type="ECO:0000256" key="4">
    <source>
        <dbReference type="ARBA" id="ARBA00022475"/>
    </source>
</evidence>
<dbReference type="Proteomes" id="UP001501787">
    <property type="component" value="Unassembled WGS sequence"/>
</dbReference>
<gene>
    <name evidence="14" type="ORF">GCM10009129_18440</name>
</gene>
<dbReference type="Pfam" id="PF01654">
    <property type="entry name" value="Cyt_bd_oxida_I"/>
    <property type="match status" value="1"/>
</dbReference>
<dbReference type="EMBL" id="BAAAFR010000005">
    <property type="protein sequence ID" value="GAA0320965.1"/>
    <property type="molecule type" value="Genomic_DNA"/>
</dbReference>
<keyword evidence="7 12" id="KW-0479">Metal-binding</keyword>
<dbReference type="InterPro" id="IPR002585">
    <property type="entry name" value="Cyt-d_ubiquinol_oxidase_su_1"/>
</dbReference>
<name>A0ABN0VZ42_9GAMM</name>
<evidence type="ECO:0000313" key="15">
    <source>
        <dbReference type="Proteomes" id="UP001501787"/>
    </source>
</evidence>
<feature type="transmembrane region" description="Helical" evidence="12">
    <location>
        <begin position="417"/>
        <end position="440"/>
    </location>
</feature>
<evidence type="ECO:0000256" key="1">
    <source>
        <dbReference type="ARBA" id="ARBA00004651"/>
    </source>
</evidence>
<feature type="transmembrane region" description="Helical" evidence="12">
    <location>
        <begin position="20"/>
        <end position="43"/>
    </location>
</feature>
<organism evidence="14 15">
    <name type="scientific">Psychrobacter aestuarii</name>
    <dbReference type="NCBI Taxonomy" id="556327"/>
    <lineage>
        <taxon>Bacteria</taxon>
        <taxon>Pseudomonadati</taxon>
        <taxon>Pseudomonadota</taxon>
        <taxon>Gammaproteobacteria</taxon>
        <taxon>Moraxellales</taxon>
        <taxon>Moraxellaceae</taxon>
        <taxon>Psychrobacter</taxon>
    </lineage>
</organism>
<proteinExistence type="inferred from homology"/>
<feature type="transmembrane region" description="Helical" evidence="12">
    <location>
        <begin position="371"/>
        <end position="390"/>
    </location>
</feature>
<dbReference type="PANTHER" id="PTHR30365">
    <property type="entry name" value="CYTOCHROME D UBIQUINOL OXIDASE"/>
    <property type="match status" value="1"/>
</dbReference>
<sequence length="497" mass="55288">MFATFMISQLDALHLARIQFAFVVSFHIVFPAFSIGLASWLTVLEFRWLKTGNPVFAEVYKHWVKIFAVVFGMGVVSGVVMSYQFGTNWAVFSDKAGNVLGPLLAYEVLTAFFLEASFLGIMLFGWGRVSKRMHFVATATVAIGTLISGFWILSANSFMQTPQGFMVGADGLLYPTNWLEIIFNPSFPYRYAHMMTAAFLTTAFVVGGIGAYYLQSKKHADHRQHGRVMLGMAMLMAIFVAPAQALIGDEHGLNTLEHQPAKVAAMEGIWEDERGAGLRVFAIPDKETQSNKYEVKIPYVTGLILTHSFDGEIKGLKNWAPEDQPVVIVVFWAFRIMVAIGMLMILVGLFSVYKFFKKQHFNPESLWFHRAWMMMTPLGFVALLAGWFVTETGRQPWTVYGVIRTAESMSPVAAQQVATTLIGFIVVYTFVFGAGSFYILRLIGQGPKPYTDPSEDNFYEHSITEGQGRTLSGDADPEGHVTDADEPADDVDDGGLR</sequence>
<keyword evidence="5 12" id="KW-0349">Heme</keyword>
<evidence type="ECO:0000256" key="7">
    <source>
        <dbReference type="ARBA" id="ARBA00022723"/>
    </source>
</evidence>
<protein>
    <submittedName>
        <fullName evidence="14">Cytochrome ubiquinol oxidase subunit I</fullName>
    </submittedName>
</protein>
<keyword evidence="8 12" id="KW-0249">Electron transport</keyword>
<feature type="transmembrane region" description="Helical" evidence="12">
    <location>
        <begin position="133"/>
        <end position="153"/>
    </location>
</feature>
<dbReference type="PIRSF" id="PIRSF006446">
    <property type="entry name" value="Cyt_quinol_oxidase_1"/>
    <property type="match status" value="1"/>
</dbReference>
<keyword evidence="4 12" id="KW-1003">Cell membrane</keyword>
<evidence type="ECO:0000256" key="5">
    <source>
        <dbReference type="ARBA" id="ARBA00022617"/>
    </source>
</evidence>
<reference evidence="14 15" key="1">
    <citation type="journal article" date="2019" name="Int. J. Syst. Evol. Microbiol.">
        <title>The Global Catalogue of Microorganisms (GCM) 10K type strain sequencing project: providing services to taxonomists for standard genome sequencing and annotation.</title>
        <authorList>
            <consortium name="The Broad Institute Genomics Platform"/>
            <consortium name="The Broad Institute Genome Sequencing Center for Infectious Disease"/>
            <person name="Wu L."/>
            <person name="Ma J."/>
        </authorList>
    </citation>
    <scope>NUCLEOTIDE SEQUENCE [LARGE SCALE GENOMIC DNA]</scope>
    <source>
        <strain evidence="14 15">JCM 16343</strain>
    </source>
</reference>
<evidence type="ECO:0000256" key="13">
    <source>
        <dbReference type="SAM" id="MobiDB-lite"/>
    </source>
</evidence>
<evidence type="ECO:0000256" key="6">
    <source>
        <dbReference type="ARBA" id="ARBA00022692"/>
    </source>
</evidence>
<evidence type="ECO:0000313" key="14">
    <source>
        <dbReference type="EMBL" id="GAA0320965.1"/>
    </source>
</evidence>
<keyword evidence="10 12" id="KW-0408">Iron</keyword>
<feature type="transmembrane region" description="Helical" evidence="12">
    <location>
        <begin position="191"/>
        <end position="214"/>
    </location>
</feature>
<keyword evidence="11 12" id="KW-0472">Membrane</keyword>
<keyword evidence="6 12" id="KW-0812">Transmembrane</keyword>
<feature type="region of interest" description="Disordered" evidence="13">
    <location>
        <begin position="454"/>
        <end position="497"/>
    </location>
</feature>
<evidence type="ECO:0000256" key="2">
    <source>
        <dbReference type="ARBA" id="ARBA00009819"/>
    </source>
</evidence>
<feature type="transmembrane region" description="Helical" evidence="12">
    <location>
        <begin position="103"/>
        <end position="126"/>
    </location>
</feature>
<accession>A0ABN0VZ42</accession>
<evidence type="ECO:0000256" key="11">
    <source>
        <dbReference type="ARBA" id="ARBA00023136"/>
    </source>
</evidence>
<comment type="subcellular location">
    <subcellularLocation>
        <location evidence="12">Cell inner membrane</location>
    </subcellularLocation>
    <subcellularLocation>
        <location evidence="1">Cell membrane</location>
        <topology evidence="1">Multi-pass membrane protein</topology>
    </subcellularLocation>
</comment>
<dbReference type="RefSeq" id="WP_227691508.1">
    <property type="nucleotide sequence ID" value="NZ_CAJGYT010000001.1"/>
</dbReference>
<keyword evidence="15" id="KW-1185">Reference proteome</keyword>
<dbReference type="PANTHER" id="PTHR30365:SF14">
    <property type="entry name" value="CYTOCHROME BD MENAQUINOL OXIDASE SUBUNIT I-RELATED"/>
    <property type="match status" value="1"/>
</dbReference>
<evidence type="ECO:0000256" key="12">
    <source>
        <dbReference type="PIRNR" id="PIRNR006446"/>
    </source>
</evidence>
<evidence type="ECO:0000256" key="10">
    <source>
        <dbReference type="ARBA" id="ARBA00023004"/>
    </source>
</evidence>
<evidence type="ECO:0000256" key="8">
    <source>
        <dbReference type="ARBA" id="ARBA00022982"/>
    </source>
</evidence>
<comment type="caution">
    <text evidence="14">The sequence shown here is derived from an EMBL/GenBank/DDBJ whole genome shotgun (WGS) entry which is preliminary data.</text>
</comment>
<feature type="transmembrane region" description="Helical" evidence="12">
    <location>
        <begin position="226"/>
        <end position="247"/>
    </location>
</feature>
<evidence type="ECO:0000256" key="9">
    <source>
        <dbReference type="ARBA" id="ARBA00022989"/>
    </source>
</evidence>
<feature type="transmembrane region" description="Helical" evidence="12">
    <location>
        <begin position="63"/>
        <end position="83"/>
    </location>
</feature>